<keyword evidence="1" id="KW-0472">Membrane</keyword>
<comment type="caution">
    <text evidence="2">The sequence shown here is derived from an EMBL/GenBank/DDBJ whole genome shotgun (WGS) entry which is preliminary data.</text>
</comment>
<protein>
    <submittedName>
        <fullName evidence="2">Uncharacterized protein</fullName>
    </submittedName>
</protein>
<accession>A0A9W7BKQ3</accession>
<reference evidence="3" key="1">
    <citation type="journal article" date="2023" name="Commun. Biol.">
        <title>Genome analysis of Parmales, the sister group of diatoms, reveals the evolutionary specialization of diatoms from phago-mixotrophs to photoautotrophs.</title>
        <authorList>
            <person name="Ban H."/>
            <person name="Sato S."/>
            <person name="Yoshikawa S."/>
            <person name="Yamada K."/>
            <person name="Nakamura Y."/>
            <person name="Ichinomiya M."/>
            <person name="Sato N."/>
            <person name="Blanc-Mathieu R."/>
            <person name="Endo H."/>
            <person name="Kuwata A."/>
            <person name="Ogata H."/>
        </authorList>
    </citation>
    <scope>NUCLEOTIDE SEQUENCE [LARGE SCALE GENOMIC DNA]</scope>
</reference>
<feature type="transmembrane region" description="Helical" evidence="1">
    <location>
        <begin position="59"/>
        <end position="83"/>
    </location>
</feature>
<keyword evidence="1" id="KW-0812">Transmembrane</keyword>
<dbReference type="EMBL" id="BLQM01000510">
    <property type="protein sequence ID" value="GMH92981.1"/>
    <property type="molecule type" value="Genomic_DNA"/>
</dbReference>
<evidence type="ECO:0000313" key="3">
    <source>
        <dbReference type="Proteomes" id="UP001162640"/>
    </source>
</evidence>
<organism evidence="2 3">
    <name type="scientific">Triparma laevis f. inornata</name>
    <dbReference type="NCBI Taxonomy" id="1714386"/>
    <lineage>
        <taxon>Eukaryota</taxon>
        <taxon>Sar</taxon>
        <taxon>Stramenopiles</taxon>
        <taxon>Ochrophyta</taxon>
        <taxon>Bolidophyceae</taxon>
        <taxon>Parmales</taxon>
        <taxon>Triparmaceae</taxon>
        <taxon>Triparma</taxon>
    </lineage>
</organism>
<feature type="transmembrane region" description="Helical" evidence="1">
    <location>
        <begin position="20"/>
        <end position="38"/>
    </location>
</feature>
<proteinExistence type="predicted"/>
<sequence>MLSTLNYSLLLRVTKSFNFLLLFGYLTTATVALCVSFRDERIIEKNPDLYLSSVSMGKMSYTTADIAFLACFNIIFFLTNYIYNNFLQPECYVILASSMKSIKVEERKANILTTVNQRLDIPSGSARNKTRLGPLNHLLTGLARILTTPDNQSSSEVDDLEKSILSVTHTEQTTQQK</sequence>
<dbReference type="AlphaFoldDB" id="A0A9W7BKQ3"/>
<gene>
    <name evidence="2" type="ORF">TL16_g12503</name>
</gene>
<evidence type="ECO:0000256" key="1">
    <source>
        <dbReference type="SAM" id="Phobius"/>
    </source>
</evidence>
<dbReference type="Proteomes" id="UP001162640">
    <property type="component" value="Unassembled WGS sequence"/>
</dbReference>
<name>A0A9W7BKQ3_9STRA</name>
<keyword evidence="1" id="KW-1133">Transmembrane helix</keyword>
<evidence type="ECO:0000313" key="2">
    <source>
        <dbReference type="EMBL" id="GMH92981.1"/>
    </source>
</evidence>